<dbReference type="EMBL" id="BMAT01009839">
    <property type="protein sequence ID" value="GFS14631.1"/>
    <property type="molecule type" value="Genomic_DNA"/>
</dbReference>
<evidence type="ECO:0000313" key="2">
    <source>
        <dbReference type="EMBL" id="GFS14631.1"/>
    </source>
</evidence>
<protein>
    <submittedName>
        <fullName evidence="2">Uncharacterized protein</fullName>
    </submittedName>
</protein>
<gene>
    <name evidence="2" type="ORF">ElyMa_004912500</name>
</gene>
<proteinExistence type="predicted"/>
<dbReference type="Proteomes" id="UP000762676">
    <property type="component" value="Unassembled WGS sequence"/>
</dbReference>
<evidence type="ECO:0000313" key="3">
    <source>
        <dbReference type="Proteomes" id="UP000762676"/>
    </source>
</evidence>
<evidence type="ECO:0000256" key="1">
    <source>
        <dbReference type="SAM" id="MobiDB-lite"/>
    </source>
</evidence>
<accession>A0AAV4J1N7</accession>
<comment type="caution">
    <text evidence="2">The sequence shown here is derived from an EMBL/GenBank/DDBJ whole genome shotgun (WGS) entry which is preliminary data.</text>
</comment>
<organism evidence="2 3">
    <name type="scientific">Elysia marginata</name>
    <dbReference type="NCBI Taxonomy" id="1093978"/>
    <lineage>
        <taxon>Eukaryota</taxon>
        <taxon>Metazoa</taxon>
        <taxon>Spiralia</taxon>
        <taxon>Lophotrochozoa</taxon>
        <taxon>Mollusca</taxon>
        <taxon>Gastropoda</taxon>
        <taxon>Heterobranchia</taxon>
        <taxon>Euthyneura</taxon>
        <taxon>Panpulmonata</taxon>
        <taxon>Sacoglossa</taxon>
        <taxon>Placobranchoidea</taxon>
        <taxon>Plakobranchidae</taxon>
        <taxon>Elysia</taxon>
    </lineage>
</organism>
<dbReference type="AlphaFoldDB" id="A0AAV4J1N7"/>
<feature type="region of interest" description="Disordered" evidence="1">
    <location>
        <begin position="42"/>
        <end position="73"/>
    </location>
</feature>
<feature type="compositionally biased region" description="Acidic residues" evidence="1">
    <location>
        <begin position="48"/>
        <end position="68"/>
    </location>
</feature>
<name>A0AAV4J1N7_9GAST</name>
<reference evidence="2 3" key="1">
    <citation type="journal article" date="2021" name="Elife">
        <title>Chloroplast acquisition without the gene transfer in kleptoplastic sea slugs, Plakobranchus ocellatus.</title>
        <authorList>
            <person name="Maeda T."/>
            <person name="Takahashi S."/>
            <person name="Yoshida T."/>
            <person name="Shimamura S."/>
            <person name="Takaki Y."/>
            <person name="Nagai Y."/>
            <person name="Toyoda A."/>
            <person name="Suzuki Y."/>
            <person name="Arimoto A."/>
            <person name="Ishii H."/>
            <person name="Satoh N."/>
            <person name="Nishiyama T."/>
            <person name="Hasebe M."/>
            <person name="Maruyama T."/>
            <person name="Minagawa J."/>
            <person name="Obokata J."/>
            <person name="Shigenobu S."/>
        </authorList>
    </citation>
    <scope>NUCLEOTIDE SEQUENCE [LARGE SCALE GENOMIC DNA]</scope>
</reference>
<sequence>MPLMPQQTSTFDGHFQPICRVLQAHITTSRIFCSWVPIVQRDNNRMDNDDDDDDDVDDDDDDDDDGDGGADGKYEINWVAFRTMVK</sequence>
<keyword evidence="3" id="KW-1185">Reference proteome</keyword>